<sequence>MKKNILYIKIAVFTLLFSATAVALALQVGHRQAAVKTLKLHTSKPKKLKYDAALLDTLVRVAAQLDLNAHPLTYVCELMISDGADTATGPIRQRLLLCKNGDDCYYKLDDTETLNAGGFYVYIDHEQKRILLSRQRGIQAPVMGVLNDIKTRMQAENYQLVSSVKGNTRTLTLLNEKHISCKAYGITYNTLTRKITSVNVRLSNPGQPENTLMDKTIGMNFISWPAQASPIKFLSPGDVFTNTAGTIQLTDKYKDYELVNNL</sequence>
<evidence type="ECO:0008006" key="4">
    <source>
        <dbReference type="Google" id="ProtNLM"/>
    </source>
</evidence>
<dbReference type="AlphaFoldDB" id="A0A3S3YR56"/>
<reference evidence="2 3" key="1">
    <citation type="submission" date="2019-01" db="EMBL/GenBank/DDBJ databases">
        <title>Mucilaginibacter antarcticum sp. nov., isolated from antarctic soil.</title>
        <authorList>
            <person name="Yan Y.-Q."/>
            <person name="Du Z.-J."/>
        </authorList>
    </citation>
    <scope>NUCLEOTIDE SEQUENCE [LARGE SCALE GENOMIC DNA]</scope>
    <source>
        <strain evidence="2 3">F01003</strain>
    </source>
</reference>
<evidence type="ECO:0000256" key="1">
    <source>
        <dbReference type="SAM" id="SignalP"/>
    </source>
</evidence>
<gene>
    <name evidence="2" type="ORF">EPL05_19390</name>
</gene>
<proteinExistence type="predicted"/>
<keyword evidence="3" id="KW-1185">Reference proteome</keyword>
<evidence type="ECO:0000313" key="2">
    <source>
        <dbReference type="EMBL" id="RWY48520.1"/>
    </source>
</evidence>
<dbReference type="Proteomes" id="UP000286701">
    <property type="component" value="Unassembled WGS sequence"/>
</dbReference>
<comment type="caution">
    <text evidence="2">The sequence shown here is derived from an EMBL/GenBank/DDBJ whole genome shotgun (WGS) entry which is preliminary data.</text>
</comment>
<keyword evidence="1" id="KW-0732">Signal</keyword>
<dbReference type="EMBL" id="SBIW01000010">
    <property type="protein sequence ID" value="RWY48520.1"/>
    <property type="molecule type" value="Genomic_DNA"/>
</dbReference>
<organism evidence="2 3">
    <name type="scientific">Mucilaginibacter gilvus</name>
    <dbReference type="NCBI Taxonomy" id="2305909"/>
    <lineage>
        <taxon>Bacteria</taxon>
        <taxon>Pseudomonadati</taxon>
        <taxon>Bacteroidota</taxon>
        <taxon>Sphingobacteriia</taxon>
        <taxon>Sphingobacteriales</taxon>
        <taxon>Sphingobacteriaceae</taxon>
        <taxon>Mucilaginibacter</taxon>
    </lineage>
</organism>
<feature type="chain" id="PRO_5018543955" description="DUF4292 domain-containing protein" evidence="1">
    <location>
        <begin position="26"/>
        <end position="262"/>
    </location>
</feature>
<feature type="signal peptide" evidence="1">
    <location>
        <begin position="1"/>
        <end position="25"/>
    </location>
</feature>
<dbReference type="RefSeq" id="WP_128535655.1">
    <property type="nucleotide sequence ID" value="NZ_SBIW01000010.1"/>
</dbReference>
<evidence type="ECO:0000313" key="3">
    <source>
        <dbReference type="Proteomes" id="UP000286701"/>
    </source>
</evidence>
<accession>A0A3S3YR56</accession>
<name>A0A3S3YR56_9SPHI</name>
<dbReference type="OrthoDB" id="642516at2"/>
<protein>
    <recommendedName>
        <fullName evidence="4">DUF4292 domain-containing protein</fullName>
    </recommendedName>
</protein>